<dbReference type="AlphaFoldDB" id="A0A645GB60"/>
<organism evidence="1">
    <name type="scientific">bioreactor metagenome</name>
    <dbReference type="NCBI Taxonomy" id="1076179"/>
    <lineage>
        <taxon>unclassified sequences</taxon>
        <taxon>metagenomes</taxon>
        <taxon>ecological metagenomes</taxon>
    </lineage>
</organism>
<proteinExistence type="predicted"/>
<comment type="caution">
    <text evidence="1">The sequence shown here is derived from an EMBL/GenBank/DDBJ whole genome shotgun (WGS) entry which is preliminary data.</text>
</comment>
<dbReference type="EMBL" id="VSSQ01071657">
    <property type="protein sequence ID" value="MPN23212.1"/>
    <property type="molecule type" value="Genomic_DNA"/>
</dbReference>
<reference evidence="1" key="1">
    <citation type="submission" date="2019-08" db="EMBL/GenBank/DDBJ databases">
        <authorList>
            <person name="Kucharzyk K."/>
            <person name="Murdoch R.W."/>
            <person name="Higgins S."/>
            <person name="Loffler F."/>
        </authorList>
    </citation>
    <scope>NUCLEOTIDE SEQUENCE</scope>
</reference>
<name>A0A645GB60_9ZZZZ</name>
<protein>
    <submittedName>
        <fullName evidence="1">Uncharacterized protein</fullName>
    </submittedName>
</protein>
<evidence type="ECO:0000313" key="1">
    <source>
        <dbReference type="EMBL" id="MPN23212.1"/>
    </source>
</evidence>
<gene>
    <name evidence="1" type="ORF">SDC9_170600</name>
</gene>
<sequence>MIGGTFETAYLGDNRDINWGINSTPTNKSWIVTPSKCSVPYKWDVGEQFKIDYR</sequence>
<accession>A0A645GB60</accession>